<accession>A0A399D9N2</accession>
<dbReference type="PANTHER" id="PTHR10366:SF564">
    <property type="entry name" value="STEROL-4-ALPHA-CARBOXYLATE 3-DEHYDROGENASE, DECARBOXYLATING"/>
    <property type="match status" value="1"/>
</dbReference>
<name>A0A399D9N2_9BACT</name>
<reference evidence="4 5" key="1">
    <citation type="journal article" date="2015" name="Int. J. Syst. Evol. Microbiol.">
        <title>Mariniphaga sediminis sp. nov., isolated from coastal sediment.</title>
        <authorList>
            <person name="Wang F.Q."/>
            <person name="Shen Q.Y."/>
            <person name="Chen G.J."/>
            <person name="Du Z.J."/>
        </authorList>
    </citation>
    <scope>NUCLEOTIDE SEQUENCE [LARGE SCALE GENOMIC DNA]</scope>
    <source>
        <strain evidence="4 5">SY21</strain>
    </source>
</reference>
<dbReference type="InterPro" id="IPR050425">
    <property type="entry name" value="NAD(P)_dehydrat-like"/>
</dbReference>
<sequence length="345" mass="38358">MEKTKGKVLLTGITGFVGLHTAIQLLKKNYEVVGTLRNINRADTIKKIITKHTYPETQKLSFEEADLTDKNIWKKLTADVDFVQHIASPFPRELPKDENELIIPAYEGTLNILEAASAANVKRVVLTSSMAAVAYGKEKKQRSGTFNESHWTNDTNKKDTTPYFRSKTIAEKAAWDFMNQEKNGLELSTICPGAILGPVLGKDFGTSANIVIKMLDGSFPALPDIGFEIVDVRSVADLLIRAMEVPEAANERFIGSAGFLKLRTVAQMLKEAYPEKKIPSKVLPNFMIRLFATFDKSVQPVLIDLGLERKVDNSKAKKLLGWEPLPNHEAVLSCAESVIKLRLTE</sequence>
<dbReference type="Gene3D" id="3.40.50.720">
    <property type="entry name" value="NAD(P)-binding Rossmann-like Domain"/>
    <property type="match status" value="1"/>
</dbReference>
<dbReference type="OrthoDB" id="9778052at2"/>
<dbReference type="RefSeq" id="WP_119348028.1">
    <property type="nucleotide sequence ID" value="NZ_QWET01000001.1"/>
</dbReference>
<comment type="similarity">
    <text evidence="2">Belongs to the NAD(P)-dependent epimerase/dehydratase family. Dihydroflavonol-4-reductase subfamily.</text>
</comment>
<evidence type="ECO:0000313" key="5">
    <source>
        <dbReference type="Proteomes" id="UP000266441"/>
    </source>
</evidence>
<dbReference type="PANTHER" id="PTHR10366">
    <property type="entry name" value="NAD DEPENDENT EPIMERASE/DEHYDRATASE"/>
    <property type="match status" value="1"/>
</dbReference>
<dbReference type="InterPro" id="IPR001509">
    <property type="entry name" value="Epimerase_deHydtase"/>
</dbReference>
<protein>
    <submittedName>
        <fullName evidence="4">Aldehyde reductase</fullName>
    </submittedName>
</protein>
<evidence type="ECO:0000259" key="3">
    <source>
        <dbReference type="Pfam" id="PF01370"/>
    </source>
</evidence>
<evidence type="ECO:0000256" key="1">
    <source>
        <dbReference type="ARBA" id="ARBA00023002"/>
    </source>
</evidence>
<dbReference type="EMBL" id="QWET01000001">
    <property type="protein sequence ID" value="RIH67002.1"/>
    <property type="molecule type" value="Genomic_DNA"/>
</dbReference>
<keyword evidence="5" id="KW-1185">Reference proteome</keyword>
<gene>
    <name evidence="4" type="ORF">D1164_00790</name>
</gene>
<dbReference type="Proteomes" id="UP000266441">
    <property type="component" value="Unassembled WGS sequence"/>
</dbReference>
<feature type="domain" description="NAD-dependent epimerase/dehydratase" evidence="3">
    <location>
        <begin position="8"/>
        <end position="248"/>
    </location>
</feature>
<comment type="caution">
    <text evidence="4">The sequence shown here is derived from an EMBL/GenBank/DDBJ whole genome shotgun (WGS) entry which is preliminary data.</text>
</comment>
<dbReference type="Pfam" id="PF01370">
    <property type="entry name" value="Epimerase"/>
    <property type="match status" value="1"/>
</dbReference>
<dbReference type="AlphaFoldDB" id="A0A399D9N2"/>
<dbReference type="SUPFAM" id="SSF51735">
    <property type="entry name" value="NAD(P)-binding Rossmann-fold domains"/>
    <property type="match status" value="1"/>
</dbReference>
<dbReference type="GO" id="GO:0016616">
    <property type="term" value="F:oxidoreductase activity, acting on the CH-OH group of donors, NAD or NADP as acceptor"/>
    <property type="evidence" value="ECO:0007669"/>
    <property type="project" value="TreeGrafter"/>
</dbReference>
<evidence type="ECO:0000256" key="2">
    <source>
        <dbReference type="ARBA" id="ARBA00023445"/>
    </source>
</evidence>
<dbReference type="CDD" id="cd05227">
    <property type="entry name" value="AR_SDR_e"/>
    <property type="match status" value="1"/>
</dbReference>
<proteinExistence type="inferred from homology"/>
<keyword evidence="1" id="KW-0560">Oxidoreductase</keyword>
<organism evidence="4 5">
    <name type="scientific">Mariniphaga sediminis</name>
    <dbReference type="NCBI Taxonomy" id="1628158"/>
    <lineage>
        <taxon>Bacteria</taxon>
        <taxon>Pseudomonadati</taxon>
        <taxon>Bacteroidota</taxon>
        <taxon>Bacteroidia</taxon>
        <taxon>Marinilabiliales</taxon>
        <taxon>Prolixibacteraceae</taxon>
        <taxon>Mariniphaga</taxon>
    </lineage>
</organism>
<dbReference type="FunFam" id="3.40.50.720:FF:000336">
    <property type="entry name" value="Aldehyde reductase"/>
    <property type="match status" value="1"/>
</dbReference>
<evidence type="ECO:0000313" key="4">
    <source>
        <dbReference type="EMBL" id="RIH67002.1"/>
    </source>
</evidence>
<dbReference type="InterPro" id="IPR036291">
    <property type="entry name" value="NAD(P)-bd_dom_sf"/>
</dbReference>